<dbReference type="Pfam" id="PF00168">
    <property type="entry name" value="C2"/>
    <property type="match status" value="1"/>
</dbReference>
<proteinExistence type="predicted"/>
<dbReference type="Gene3D" id="2.60.40.150">
    <property type="entry name" value="C2 domain"/>
    <property type="match status" value="1"/>
</dbReference>
<evidence type="ECO:0000256" key="1">
    <source>
        <dbReference type="SAM" id="MobiDB-lite"/>
    </source>
</evidence>
<feature type="region of interest" description="Disordered" evidence="1">
    <location>
        <begin position="139"/>
        <end position="164"/>
    </location>
</feature>
<evidence type="ECO:0000313" key="3">
    <source>
        <dbReference type="EMBL" id="KAH8988592.1"/>
    </source>
</evidence>
<dbReference type="PROSITE" id="PS50004">
    <property type="entry name" value="C2"/>
    <property type="match status" value="1"/>
</dbReference>
<feature type="domain" description="C2" evidence="2">
    <location>
        <begin position="1"/>
        <end position="120"/>
    </location>
</feature>
<dbReference type="GO" id="GO:0005525">
    <property type="term" value="F:GTP binding"/>
    <property type="evidence" value="ECO:0007669"/>
    <property type="project" value="InterPro"/>
</dbReference>
<dbReference type="AlphaFoldDB" id="A0AAD4LDB7"/>
<dbReference type="InterPro" id="IPR000008">
    <property type="entry name" value="C2_dom"/>
</dbReference>
<dbReference type="SUPFAM" id="SSF49562">
    <property type="entry name" value="C2 domain (Calcium/lipid-binding domain, CaLB)"/>
    <property type="match status" value="1"/>
</dbReference>
<dbReference type="InterPro" id="IPR006073">
    <property type="entry name" value="GTP-bd"/>
</dbReference>
<evidence type="ECO:0000259" key="2">
    <source>
        <dbReference type="PROSITE" id="PS50004"/>
    </source>
</evidence>
<dbReference type="EMBL" id="JAKELL010000041">
    <property type="protein sequence ID" value="KAH8988592.1"/>
    <property type="molecule type" value="Genomic_DNA"/>
</dbReference>
<evidence type="ECO:0000313" key="4">
    <source>
        <dbReference type="Proteomes" id="UP001201163"/>
    </source>
</evidence>
<dbReference type="Gene3D" id="3.40.50.300">
    <property type="entry name" value="P-loop containing nucleotide triphosphate hydrolases"/>
    <property type="match status" value="1"/>
</dbReference>
<dbReference type="InterPro" id="IPR027417">
    <property type="entry name" value="P-loop_NTPase"/>
</dbReference>
<reference evidence="3" key="1">
    <citation type="submission" date="2022-01" db="EMBL/GenBank/DDBJ databases">
        <title>Comparative genomics reveals a dynamic genome evolution in the ectomycorrhizal milk-cap (Lactarius) mushrooms.</title>
        <authorList>
            <consortium name="DOE Joint Genome Institute"/>
            <person name="Lebreton A."/>
            <person name="Tang N."/>
            <person name="Kuo A."/>
            <person name="LaButti K."/>
            <person name="Drula E."/>
            <person name="Barry K."/>
            <person name="Clum A."/>
            <person name="Lipzen A."/>
            <person name="Mousain D."/>
            <person name="Ng V."/>
            <person name="Wang R."/>
            <person name="Wang X."/>
            <person name="Dai Y."/>
            <person name="Henrissat B."/>
            <person name="Grigoriev I.V."/>
            <person name="Guerin-Laguette A."/>
            <person name="Yu F."/>
            <person name="Martin F.M."/>
        </authorList>
    </citation>
    <scope>NUCLEOTIDE SEQUENCE</scope>
    <source>
        <strain evidence="3">QP</strain>
    </source>
</reference>
<dbReference type="Pfam" id="PF01926">
    <property type="entry name" value="MMR_HSR1"/>
    <property type="match status" value="1"/>
</dbReference>
<dbReference type="CDD" id="cd00882">
    <property type="entry name" value="Ras_like_GTPase"/>
    <property type="match status" value="1"/>
</dbReference>
<comment type="caution">
    <text evidence="3">The sequence shown here is derived from an EMBL/GenBank/DDBJ whole genome shotgun (WGS) entry which is preliminary data.</text>
</comment>
<keyword evidence="4" id="KW-1185">Reference proteome</keyword>
<protein>
    <recommendedName>
        <fullName evidence="2">C2 domain-containing protein</fullName>
    </recommendedName>
</protein>
<organism evidence="3 4">
    <name type="scientific">Lactarius akahatsu</name>
    <dbReference type="NCBI Taxonomy" id="416441"/>
    <lineage>
        <taxon>Eukaryota</taxon>
        <taxon>Fungi</taxon>
        <taxon>Dikarya</taxon>
        <taxon>Basidiomycota</taxon>
        <taxon>Agaricomycotina</taxon>
        <taxon>Agaricomycetes</taxon>
        <taxon>Russulales</taxon>
        <taxon>Russulaceae</taxon>
        <taxon>Lactarius</taxon>
    </lineage>
</organism>
<sequence length="671" mass="75500">MFGSKPSLDSAQSELRVEVTILRAHNLPHIKRWLSMKRRFFVTVTYQTTMTKSASVKIDGQKVEWSEKLDAFFVQPSSRLTLRLYAKRFLHRDILIGTHEIRVPVGSTSDQTFNLSEGNNRRAGESTLPVTLHLTITVSANPTPPGLPINSTNPTAARADNPTTGIPDVYPMAQGTPGTAGAVSTKPLLSLTDRIFVESKPAEMDMGTRAPQSGPSTPIVTQHETTIDDIIKEVKRFRILSIGRSGVGKSTLINSIFGIDAARVEDYKPGEADIQQEFTSPNNQFFVLHDSKGFEPGDLTNFEIVRKFVRQRSRQELPLSERIHGLWLCTETPTAGGRVFEKGDEELLQFAHEKQVPIVVVFTQYDRLERTKELVLRKENPNMDSTRLREQSVVEAQKAFDICLQLLQLSMNRLEIPMPRYARVSVRPGHQEDVSSLVKVTKDIVQERVKGDAWAMWAIAQRANLPLKIDTCLTNGTSYYRRALMGSMPGLGQLLLRNCLEKVHKDIITCWNFKGEVLNSPKFQQQMLGLVHDVHTEPNVSIPPDDDAINQYVTPVAILGSVDIFVQWLSKTVLENVPSVQRVLIAYTVDLVSVLVELFGITLRPEFAFMTTWTEVQAAFEAYEGSPSRQRIRESICSRTTQDDEKILTAGGINRKLRELLEERIERPLSK</sequence>
<dbReference type="SUPFAM" id="SSF52540">
    <property type="entry name" value="P-loop containing nucleoside triphosphate hydrolases"/>
    <property type="match status" value="1"/>
</dbReference>
<dbReference type="Proteomes" id="UP001201163">
    <property type="component" value="Unassembled WGS sequence"/>
</dbReference>
<dbReference type="InterPro" id="IPR035892">
    <property type="entry name" value="C2_domain_sf"/>
</dbReference>
<accession>A0AAD4LDB7</accession>
<gene>
    <name evidence="3" type="ORF">EDB92DRAFT_1947957</name>
</gene>
<name>A0AAD4LDB7_9AGAM</name>